<keyword evidence="2" id="KW-0812">Transmembrane</keyword>
<gene>
    <name evidence="3" type="ORF">MSAN_00591900</name>
</gene>
<feature type="transmembrane region" description="Helical" evidence="2">
    <location>
        <begin position="141"/>
        <end position="166"/>
    </location>
</feature>
<proteinExistence type="predicted"/>
<name>A0A8H6ZA66_9AGAR</name>
<protein>
    <submittedName>
        <fullName evidence="3">Uncharacterized protein</fullName>
    </submittedName>
</protein>
<feature type="region of interest" description="Disordered" evidence="1">
    <location>
        <begin position="552"/>
        <end position="671"/>
    </location>
</feature>
<feature type="compositionally biased region" description="Low complexity" evidence="1">
    <location>
        <begin position="333"/>
        <end position="345"/>
    </location>
</feature>
<keyword evidence="2" id="KW-1133">Transmembrane helix</keyword>
<feature type="region of interest" description="Disordered" evidence="1">
    <location>
        <begin position="286"/>
        <end position="395"/>
    </location>
</feature>
<organism evidence="3 4">
    <name type="scientific">Mycena sanguinolenta</name>
    <dbReference type="NCBI Taxonomy" id="230812"/>
    <lineage>
        <taxon>Eukaryota</taxon>
        <taxon>Fungi</taxon>
        <taxon>Dikarya</taxon>
        <taxon>Basidiomycota</taxon>
        <taxon>Agaricomycotina</taxon>
        <taxon>Agaricomycetes</taxon>
        <taxon>Agaricomycetidae</taxon>
        <taxon>Agaricales</taxon>
        <taxon>Marasmiineae</taxon>
        <taxon>Mycenaceae</taxon>
        <taxon>Mycena</taxon>
    </lineage>
</organism>
<comment type="caution">
    <text evidence="3">The sequence shown here is derived from an EMBL/GenBank/DDBJ whole genome shotgun (WGS) entry which is preliminary data.</text>
</comment>
<dbReference type="EMBL" id="JACAZH010000003">
    <property type="protein sequence ID" value="KAF7373802.1"/>
    <property type="molecule type" value="Genomic_DNA"/>
</dbReference>
<evidence type="ECO:0000256" key="2">
    <source>
        <dbReference type="SAM" id="Phobius"/>
    </source>
</evidence>
<evidence type="ECO:0000256" key="1">
    <source>
        <dbReference type="SAM" id="MobiDB-lite"/>
    </source>
</evidence>
<reference evidence="3" key="1">
    <citation type="submission" date="2020-05" db="EMBL/GenBank/DDBJ databases">
        <title>Mycena genomes resolve the evolution of fungal bioluminescence.</title>
        <authorList>
            <person name="Tsai I.J."/>
        </authorList>
    </citation>
    <scope>NUCLEOTIDE SEQUENCE</scope>
    <source>
        <strain evidence="3">160909Yilan</strain>
    </source>
</reference>
<accession>A0A8H6ZA66</accession>
<evidence type="ECO:0000313" key="4">
    <source>
        <dbReference type="Proteomes" id="UP000623467"/>
    </source>
</evidence>
<feature type="transmembrane region" description="Helical" evidence="2">
    <location>
        <begin position="186"/>
        <end position="209"/>
    </location>
</feature>
<dbReference type="Proteomes" id="UP000623467">
    <property type="component" value="Unassembled WGS sequence"/>
</dbReference>
<keyword evidence="2" id="KW-0472">Membrane</keyword>
<feature type="compositionally biased region" description="Polar residues" evidence="1">
    <location>
        <begin position="314"/>
        <end position="324"/>
    </location>
</feature>
<dbReference type="OrthoDB" id="3222669at2759"/>
<feature type="region of interest" description="Disordered" evidence="1">
    <location>
        <begin position="490"/>
        <end position="520"/>
    </location>
</feature>
<feature type="compositionally biased region" description="Low complexity" evidence="1">
    <location>
        <begin position="553"/>
        <end position="583"/>
    </location>
</feature>
<feature type="compositionally biased region" description="Polar residues" evidence="1">
    <location>
        <begin position="604"/>
        <end position="614"/>
    </location>
</feature>
<keyword evidence="4" id="KW-1185">Reference proteome</keyword>
<dbReference type="AlphaFoldDB" id="A0A8H6ZA66"/>
<sequence>MAALYLHNSIWGPDATETPSPHVRTTSSATLQTLSLSEVSHPTQPLLHSSTSESVAYLDLLSHQPNHPTAPRGSPIGLSFDGDPTTMRERKGYLEKVVRKRLRRLKATIAVLEVIMVCWSLYTTVRYFLAFAIYPSRNGQVAAIVLATISTVSFAVLFAAAVIPFLQIYLLGHNITITILLTVRMVLRYISSVLLAVPAVVNFALVFAWRASSDSALNKGNRCDVDIDVVWSIRSHSACSPPPWGVWLALVIVRLLLTIAILTVYHLSLASYQQTRRPSLNRASTISESTYVGSPPMSVTPLPTATVHDHHHQPSMSTLGSGSRPTADHRSLRSSLGSSLHRPSTSPSPGDIRLPPITDSPRSSNDSGLQEEFDPYANLPPSQHTNGLPNVPSENDRELYSFVDRFRSLVSQINREAEEGAQLMPTSAYLSDPAVRAVVGYDEFGRPYPPDEHVRILNSYIRRMPTIESIGSREMTAGGTSVAASSLYHEQRSSMHTLSRPPTRAMTDRDGFSEPPSRAGSLSVAAVELINSMGGVEGLPEHLGEVTGRVRRTGSIGSTGSQSHSGGTGGTTTTSGTNVSGASYFTASASPLQESPREALPTLPQWQLSESSPTQPSPARSLPPPPRALMHSPIAEEPSDSLPSPSPSLPPLPRALRPLPRPPALARSDSV</sequence>
<feature type="transmembrane region" description="Helical" evidence="2">
    <location>
        <begin position="109"/>
        <end position="129"/>
    </location>
</feature>
<evidence type="ECO:0000313" key="3">
    <source>
        <dbReference type="EMBL" id="KAF7373802.1"/>
    </source>
</evidence>
<feature type="transmembrane region" description="Helical" evidence="2">
    <location>
        <begin position="244"/>
        <end position="267"/>
    </location>
</feature>
<feature type="compositionally biased region" description="Pro residues" evidence="1">
    <location>
        <begin position="644"/>
        <end position="663"/>
    </location>
</feature>